<keyword evidence="2" id="KW-0436">Ligase</keyword>
<reference evidence="5 6" key="1">
    <citation type="submission" date="2016-10" db="EMBL/GenBank/DDBJ databases">
        <authorList>
            <person name="Varghese N."/>
            <person name="Submissions S."/>
        </authorList>
    </citation>
    <scope>NUCLEOTIDE SEQUENCE [LARGE SCALE GENOMIC DNA]</scope>
    <source>
        <strain evidence="5 6">CGMCC 1.7734</strain>
    </source>
</reference>
<dbReference type="Pfam" id="PF00501">
    <property type="entry name" value="AMP-binding"/>
    <property type="match status" value="1"/>
</dbReference>
<protein>
    <submittedName>
        <fullName evidence="5">Fatty-acyl-CoA synthase</fullName>
    </submittedName>
</protein>
<dbReference type="InterPro" id="IPR045851">
    <property type="entry name" value="AMP-bd_C_sf"/>
</dbReference>
<dbReference type="Pfam" id="PF13193">
    <property type="entry name" value="AMP-binding_C"/>
    <property type="match status" value="1"/>
</dbReference>
<keyword evidence="6" id="KW-1185">Reference proteome</keyword>
<evidence type="ECO:0000259" key="4">
    <source>
        <dbReference type="Pfam" id="PF13193"/>
    </source>
</evidence>
<name>A0A1H9G1M7_9BACI</name>
<dbReference type="EMBL" id="FOEH01000003">
    <property type="protein sequence ID" value="SEQ43843.1"/>
    <property type="molecule type" value="Genomic_DNA"/>
</dbReference>
<dbReference type="RefSeq" id="WP_092504548.1">
    <property type="nucleotide sequence ID" value="NZ_FOEH01000003.1"/>
</dbReference>
<dbReference type="Gene3D" id="3.40.50.12780">
    <property type="entry name" value="N-terminal domain of ligase-like"/>
    <property type="match status" value="1"/>
</dbReference>
<feature type="domain" description="AMP-binding enzyme C-terminal" evidence="4">
    <location>
        <begin position="485"/>
        <end position="562"/>
    </location>
</feature>
<dbReference type="SUPFAM" id="SSF56801">
    <property type="entry name" value="Acetyl-CoA synthetase-like"/>
    <property type="match status" value="1"/>
</dbReference>
<dbReference type="Proteomes" id="UP000198733">
    <property type="component" value="Unassembled WGS sequence"/>
</dbReference>
<dbReference type="Gene3D" id="3.30.300.30">
    <property type="match status" value="1"/>
</dbReference>
<sequence>MSSISNQTTLSQSVSERRKALEERFPVWPRDTIARHFSKACIQYKDRPYIYINNEVVTYGEVWDRAVQYAKAFIKLGVKRRDHLAILMDNDSTFPSLMIASSLVGAVFIPINGMLTKDELRYIISQSDTQYLILEQMIKDKQHGEAISELLDEADFQENSELKQVICFENEKQDSVKNHFLTWDDFIKGSESVTYEELEQRWGESRYPDEVAIIMYTSGSTGSPKGVMLTDDMLLRSGYGTCMSRAIEEGRVTFAPLPFYHCFAIIEAIFAMSFVGGSFISALGASPLLSLQLMEKYKANDYLCVPSTLVPLLNHPRVSEFDLSNLFAMWCGAAPAPVPVWKKAIDVLGLTEIITGYGQTEVASSGVTTEIGDSLERISSRVGRPKLNGSSGLPEFNGSAVQYKTIDRDTGEDLLAGSVGELAVRGATVTHGYYKKQDETAKAIDKDGWLRTGDVGRIDENGYLQVLGRSKEMYKVSGELVSPREVEIAISHHPAVSQVNVIGVPDALTTEIGAGFIELKEGETCTRRDIIDWCSSRLARFKIPRHIWFIDSTEWPMTSTGKVQKFRLTEVAEEKLSRNN</sequence>
<evidence type="ECO:0000256" key="2">
    <source>
        <dbReference type="ARBA" id="ARBA00022598"/>
    </source>
</evidence>
<dbReference type="PANTHER" id="PTHR43201">
    <property type="entry name" value="ACYL-COA SYNTHETASE"/>
    <property type="match status" value="1"/>
</dbReference>
<accession>A0A1H9G1M7</accession>
<evidence type="ECO:0000313" key="6">
    <source>
        <dbReference type="Proteomes" id="UP000198733"/>
    </source>
</evidence>
<dbReference type="InterPro" id="IPR042099">
    <property type="entry name" value="ANL_N_sf"/>
</dbReference>
<evidence type="ECO:0000259" key="3">
    <source>
        <dbReference type="Pfam" id="PF00501"/>
    </source>
</evidence>
<dbReference type="PROSITE" id="PS00455">
    <property type="entry name" value="AMP_BINDING"/>
    <property type="match status" value="1"/>
</dbReference>
<dbReference type="PANTHER" id="PTHR43201:SF5">
    <property type="entry name" value="MEDIUM-CHAIN ACYL-COA LIGASE ACSF2, MITOCHONDRIAL"/>
    <property type="match status" value="1"/>
</dbReference>
<comment type="similarity">
    <text evidence="1">Belongs to the ATP-dependent AMP-binding enzyme family.</text>
</comment>
<gene>
    <name evidence="5" type="ORF">SAMN05216232_2416</name>
</gene>
<comment type="caution">
    <text evidence="5">The sequence shown here is derived from an EMBL/GenBank/DDBJ whole genome shotgun (WGS) entry which is preliminary data.</text>
</comment>
<dbReference type="InterPro" id="IPR025110">
    <property type="entry name" value="AMP-bd_C"/>
</dbReference>
<evidence type="ECO:0000256" key="1">
    <source>
        <dbReference type="ARBA" id="ARBA00006432"/>
    </source>
</evidence>
<organism evidence="5 6">
    <name type="scientific">Virgibacillus subterraneus</name>
    <dbReference type="NCBI Taxonomy" id="621109"/>
    <lineage>
        <taxon>Bacteria</taxon>
        <taxon>Bacillati</taxon>
        <taxon>Bacillota</taxon>
        <taxon>Bacilli</taxon>
        <taxon>Bacillales</taxon>
        <taxon>Bacillaceae</taxon>
        <taxon>Virgibacillus</taxon>
    </lineage>
</organism>
<proteinExistence type="inferred from homology"/>
<dbReference type="InterPro" id="IPR000873">
    <property type="entry name" value="AMP-dep_synth/lig_dom"/>
</dbReference>
<feature type="domain" description="AMP-dependent synthetase/ligase" evidence="3">
    <location>
        <begin position="39"/>
        <end position="434"/>
    </location>
</feature>
<dbReference type="InterPro" id="IPR020845">
    <property type="entry name" value="AMP-binding_CS"/>
</dbReference>
<evidence type="ECO:0000313" key="5">
    <source>
        <dbReference type="EMBL" id="SEQ43843.1"/>
    </source>
</evidence>